<gene>
    <name evidence="1" type="ORF">SAMN05660359_03725</name>
</gene>
<proteinExistence type="predicted"/>
<dbReference type="RefSeq" id="WP_075015010.1">
    <property type="nucleotide sequence ID" value="NZ_FOWE01000009.1"/>
</dbReference>
<dbReference type="Proteomes" id="UP000183642">
    <property type="component" value="Unassembled WGS sequence"/>
</dbReference>
<organism evidence="1 2">
    <name type="scientific">Geodermatophilus obscurus</name>
    <dbReference type="NCBI Taxonomy" id="1861"/>
    <lineage>
        <taxon>Bacteria</taxon>
        <taxon>Bacillati</taxon>
        <taxon>Actinomycetota</taxon>
        <taxon>Actinomycetes</taxon>
        <taxon>Geodermatophilales</taxon>
        <taxon>Geodermatophilaceae</taxon>
        <taxon>Geodermatophilus</taxon>
    </lineage>
</organism>
<dbReference type="EMBL" id="FOWE01000009">
    <property type="protein sequence ID" value="SFO47632.1"/>
    <property type="molecule type" value="Genomic_DNA"/>
</dbReference>
<protein>
    <submittedName>
        <fullName evidence="1">Uncharacterized protein</fullName>
    </submittedName>
</protein>
<dbReference type="AlphaFoldDB" id="A0A1I5HH74"/>
<name>A0A1I5HH74_9ACTN</name>
<sequence length="153" mass="16365">MSALDRPLPDTWFHRDLPVLRAVARLVDGPEHGGNPYLGQVVPASGLPKPDVLAAARVLAAAGYVEVLTTYSGEIVRFTGISPEARRLAGLWPTPQSEWERLVEQVTTRAANAPTDVERSRWRALADAASAVGADDGALLMSALIGGYVPRAR</sequence>
<reference evidence="2" key="1">
    <citation type="submission" date="2016-10" db="EMBL/GenBank/DDBJ databases">
        <authorList>
            <person name="Varghese N."/>
            <person name="Submissions S."/>
        </authorList>
    </citation>
    <scope>NUCLEOTIDE SEQUENCE [LARGE SCALE GENOMIC DNA]</scope>
    <source>
        <strain evidence="2">DSM 43161</strain>
    </source>
</reference>
<evidence type="ECO:0000313" key="2">
    <source>
        <dbReference type="Proteomes" id="UP000183642"/>
    </source>
</evidence>
<evidence type="ECO:0000313" key="1">
    <source>
        <dbReference type="EMBL" id="SFO47632.1"/>
    </source>
</evidence>
<accession>A0A1I5HH74</accession>
<keyword evidence="2" id="KW-1185">Reference proteome</keyword>
<dbReference type="OrthoDB" id="4872000at2"/>